<organism evidence="3 4">
    <name type="scientific">Lentzea xinjiangensis</name>
    <dbReference type="NCBI Taxonomy" id="402600"/>
    <lineage>
        <taxon>Bacteria</taxon>
        <taxon>Bacillati</taxon>
        <taxon>Actinomycetota</taxon>
        <taxon>Actinomycetes</taxon>
        <taxon>Pseudonocardiales</taxon>
        <taxon>Pseudonocardiaceae</taxon>
        <taxon>Lentzea</taxon>
    </lineage>
</organism>
<evidence type="ECO:0000256" key="1">
    <source>
        <dbReference type="SAM" id="MobiDB-lite"/>
    </source>
</evidence>
<dbReference type="AlphaFoldDB" id="A0A1H9UC12"/>
<feature type="region of interest" description="Disordered" evidence="1">
    <location>
        <begin position="21"/>
        <end position="42"/>
    </location>
</feature>
<dbReference type="OrthoDB" id="3638240at2"/>
<dbReference type="Proteomes" id="UP000199352">
    <property type="component" value="Unassembled WGS sequence"/>
</dbReference>
<keyword evidence="2" id="KW-0732">Signal</keyword>
<evidence type="ECO:0000256" key="2">
    <source>
        <dbReference type="SAM" id="SignalP"/>
    </source>
</evidence>
<name>A0A1H9UC12_9PSEU</name>
<accession>A0A1H9UC12</accession>
<gene>
    <name evidence="3" type="ORF">SAMN05216188_12112</name>
</gene>
<reference evidence="4" key="1">
    <citation type="submission" date="2016-10" db="EMBL/GenBank/DDBJ databases">
        <authorList>
            <person name="Varghese N."/>
            <person name="Submissions S."/>
        </authorList>
    </citation>
    <scope>NUCLEOTIDE SEQUENCE [LARGE SCALE GENOMIC DNA]</scope>
    <source>
        <strain evidence="4">CGMCC 4.3525</strain>
    </source>
</reference>
<keyword evidence="4" id="KW-1185">Reference proteome</keyword>
<evidence type="ECO:0000313" key="3">
    <source>
        <dbReference type="EMBL" id="SES06872.1"/>
    </source>
</evidence>
<feature type="signal peptide" evidence="2">
    <location>
        <begin position="1"/>
        <end position="27"/>
    </location>
</feature>
<evidence type="ECO:0008006" key="5">
    <source>
        <dbReference type="Google" id="ProtNLM"/>
    </source>
</evidence>
<dbReference type="EMBL" id="FOFR01000021">
    <property type="protein sequence ID" value="SES06872.1"/>
    <property type="molecule type" value="Genomic_DNA"/>
</dbReference>
<protein>
    <recommendedName>
        <fullName evidence="5">Secreted protein</fullName>
    </recommendedName>
</protein>
<proteinExistence type="predicted"/>
<evidence type="ECO:0000313" key="4">
    <source>
        <dbReference type="Proteomes" id="UP000199352"/>
    </source>
</evidence>
<dbReference type="RefSeq" id="WP_089958473.1">
    <property type="nucleotide sequence ID" value="NZ_FOFR01000021.1"/>
</dbReference>
<feature type="chain" id="PRO_5011738200" description="Secreted protein" evidence="2">
    <location>
        <begin position="28"/>
        <end position="84"/>
    </location>
</feature>
<sequence length="84" mass="9170">MKRAATILAAAVAVALSTMPAAGTASAKPPSDPGPGPVESDREWQRYRDYPNHFLCESHGAFGVVIGRWQDWRCDDDGVLWVKD</sequence>